<name>A0A1Y2B408_9FUNG</name>
<dbReference type="AlphaFoldDB" id="A0A1Y2B408"/>
<keyword evidence="1" id="KW-1133">Transmembrane helix</keyword>
<proteinExistence type="predicted"/>
<accession>A0A1Y2B408</accession>
<evidence type="ECO:0000313" key="2">
    <source>
        <dbReference type="EMBL" id="ORY29466.1"/>
    </source>
</evidence>
<keyword evidence="1" id="KW-0472">Membrane</keyword>
<feature type="transmembrane region" description="Helical" evidence="1">
    <location>
        <begin position="478"/>
        <end position="503"/>
    </location>
</feature>
<comment type="caution">
    <text evidence="2">The sequence shown here is derived from an EMBL/GenBank/DDBJ whole genome shotgun (WGS) entry which is preliminary data.</text>
</comment>
<keyword evidence="3" id="KW-1185">Reference proteome</keyword>
<dbReference type="Proteomes" id="UP000193642">
    <property type="component" value="Unassembled WGS sequence"/>
</dbReference>
<evidence type="ECO:0000313" key="3">
    <source>
        <dbReference type="Proteomes" id="UP000193642"/>
    </source>
</evidence>
<feature type="transmembrane region" description="Helical" evidence="1">
    <location>
        <begin position="46"/>
        <end position="71"/>
    </location>
</feature>
<dbReference type="EMBL" id="MCGO01000088">
    <property type="protein sequence ID" value="ORY29466.1"/>
    <property type="molecule type" value="Genomic_DNA"/>
</dbReference>
<gene>
    <name evidence="2" type="ORF">BCR33DRAFT_842517</name>
</gene>
<reference evidence="2 3" key="1">
    <citation type="submission" date="2016-07" db="EMBL/GenBank/DDBJ databases">
        <title>Pervasive Adenine N6-methylation of Active Genes in Fungi.</title>
        <authorList>
            <consortium name="DOE Joint Genome Institute"/>
            <person name="Mondo S.J."/>
            <person name="Dannebaum R.O."/>
            <person name="Kuo R.C."/>
            <person name="Labutti K."/>
            <person name="Haridas S."/>
            <person name="Kuo A."/>
            <person name="Salamov A."/>
            <person name="Ahrendt S.R."/>
            <person name="Lipzen A."/>
            <person name="Sullivan W."/>
            <person name="Andreopoulos W.B."/>
            <person name="Clum A."/>
            <person name="Lindquist E."/>
            <person name="Daum C."/>
            <person name="Ramamoorthy G.K."/>
            <person name="Gryganskyi A."/>
            <person name="Culley D."/>
            <person name="Magnuson J.K."/>
            <person name="James T.Y."/>
            <person name="O'Malley M.A."/>
            <person name="Stajich J.E."/>
            <person name="Spatafora J.W."/>
            <person name="Visel A."/>
            <person name="Grigoriev I.V."/>
        </authorList>
    </citation>
    <scope>NUCLEOTIDE SEQUENCE [LARGE SCALE GENOMIC DNA]</scope>
    <source>
        <strain evidence="2 3">JEL800</strain>
    </source>
</reference>
<dbReference type="OrthoDB" id="2140769at2759"/>
<organism evidence="2 3">
    <name type="scientific">Rhizoclosmatium globosum</name>
    <dbReference type="NCBI Taxonomy" id="329046"/>
    <lineage>
        <taxon>Eukaryota</taxon>
        <taxon>Fungi</taxon>
        <taxon>Fungi incertae sedis</taxon>
        <taxon>Chytridiomycota</taxon>
        <taxon>Chytridiomycota incertae sedis</taxon>
        <taxon>Chytridiomycetes</taxon>
        <taxon>Chytridiales</taxon>
        <taxon>Chytriomycetaceae</taxon>
        <taxon>Rhizoclosmatium</taxon>
    </lineage>
</organism>
<sequence>MIYRLFLLTACIVLTILTYVFIPGPSDTWAVSRTIALGCARVSANTILTILTTVEAALIGLCSSALIHLWLQHSIDMKNAGMTPAALDTVFLNYLQMLYQVFFGLELKNAFVAVILLLALLLSQAIHAISQFFLSEGTMVSPLVTTVYVASSNTTSNLVQSYSEQPYITAKPTFLGLNAITTGLMDVVGACDLNTKGCQMAKEPAPIIKCGENAYKCWEKMDIFADFEMSCTAQVLPYHTQPLGTKSTKSLTSVLKPINVIQETEKTAPMFDSQPYVTWTIVENYLYVNLSASINCTYIRRGQIDLKIQSKEQSVGPLSKFSKRLFQFQTTPSWLLGNVSANIGFIDPRAFESSPACFGLANPWCVLSMVQEGLKGMEPLNVLGSLKQQLISNPLSRLTTMCHPYTFLLQKNPKTLNYLPIINDTVAATYENEMKFTITRMYRRFLAAQLDDPNGITNTTCTNCAVQRTFWVENKVNFMVWTGLINGIACVMVLISITLSVIYRTVPFGFIKMIEVVKLRESREGSLDDANAEFRVRLIQKESLEEEEKLCTTQ</sequence>
<evidence type="ECO:0000256" key="1">
    <source>
        <dbReference type="SAM" id="Phobius"/>
    </source>
</evidence>
<feature type="transmembrane region" description="Helical" evidence="1">
    <location>
        <begin position="110"/>
        <end position="134"/>
    </location>
</feature>
<keyword evidence="1" id="KW-0812">Transmembrane</keyword>
<protein>
    <submittedName>
        <fullName evidence="2">Uncharacterized protein</fullName>
    </submittedName>
</protein>